<name>A0ACB8C247_DERSI</name>
<keyword evidence="2" id="KW-1185">Reference proteome</keyword>
<organism evidence="1 2">
    <name type="scientific">Dermacentor silvarum</name>
    <name type="common">Tick</name>
    <dbReference type="NCBI Taxonomy" id="543639"/>
    <lineage>
        <taxon>Eukaryota</taxon>
        <taxon>Metazoa</taxon>
        <taxon>Ecdysozoa</taxon>
        <taxon>Arthropoda</taxon>
        <taxon>Chelicerata</taxon>
        <taxon>Arachnida</taxon>
        <taxon>Acari</taxon>
        <taxon>Parasitiformes</taxon>
        <taxon>Ixodida</taxon>
        <taxon>Ixodoidea</taxon>
        <taxon>Ixodidae</taxon>
        <taxon>Rhipicephalinae</taxon>
        <taxon>Dermacentor</taxon>
    </lineage>
</organism>
<sequence length="622" mass="69885">MGRKRKTLDDWCKEHEDLQIATKDSEGTRTLVCKYCNTEMVTDPAKKPYDRIREHLMSSRHKKFKTASKEAETAGTSQQTLFDMSCRQRAKETEADGVIHDFVRALAYSGISMHQADGPLGDFARKYCKAAKTMPTGQRLRLKYLKEAFDKDMEKIRDDMRDVKVSVIVDESPDITGVPTINTLLCYYSQKNVKKHVVLVDVDRVNASNSYTVASAVSKALLTVGKTWKDVVAVATDSAEYMRKMVREICQAEGIQILHVKDIAHLIHALPVATANELIAHFPVKEEEEIPWTRQPMRVQPHLLAPQANICNVVEAEGKEEAHRKEEDVDVLKYDIPTVTFEQFANFEGAVQPCAELDDEEIVRQVMEPSQVDSGSDDDAPPTPQPSMFSMRYCCVPMCTSSARKKDAGVSFHEIPADLELRQRWQKVISRKNWEPNTTSNYSVVCSKHFVGSDFRENTKIRQLNKRALPSVFTCYPLYMKPALAKVRSDASSRKRAVQLDCGQEKDRKKREAVTATTFDENEDPGCPGVALLAVARAAFTLTKRPACSNAALTLSGTVCAVATSVHTKVLPHRTAAFAKRTFSTQTERTLSASSFVDRRKQRAKEKALQIQIVRLQQTVDS</sequence>
<proteinExistence type="predicted"/>
<reference evidence="1" key="1">
    <citation type="submission" date="2020-05" db="EMBL/GenBank/DDBJ databases">
        <title>Large-scale comparative analyses of tick genomes elucidate their genetic diversity and vector capacities.</title>
        <authorList>
            <person name="Jia N."/>
            <person name="Wang J."/>
            <person name="Shi W."/>
            <person name="Du L."/>
            <person name="Sun Y."/>
            <person name="Zhan W."/>
            <person name="Jiang J."/>
            <person name="Wang Q."/>
            <person name="Zhang B."/>
            <person name="Ji P."/>
            <person name="Sakyi L.B."/>
            <person name="Cui X."/>
            <person name="Yuan T."/>
            <person name="Jiang B."/>
            <person name="Yang W."/>
            <person name="Lam T.T.-Y."/>
            <person name="Chang Q."/>
            <person name="Ding S."/>
            <person name="Wang X."/>
            <person name="Zhu J."/>
            <person name="Ruan X."/>
            <person name="Zhao L."/>
            <person name="Wei J."/>
            <person name="Que T."/>
            <person name="Du C."/>
            <person name="Cheng J."/>
            <person name="Dai P."/>
            <person name="Han X."/>
            <person name="Huang E."/>
            <person name="Gao Y."/>
            <person name="Liu J."/>
            <person name="Shao H."/>
            <person name="Ye R."/>
            <person name="Li L."/>
            <person name="Wei W."/>
            <person name="Wang X."/>
            <person name="Wang C."/>
            <person name="Yang T."/>
            <person name="Huo Q."/>
            <person name="Li W."/>
            <person name="Guo W."/>
            <person name="Chen H."/>
            <person name="Zhou L."/>
            <person name="Ni X."/>
            <person name="Tian J."/>
            <person name="Zhou Y."/>
            <person name="Sheng Y."/>
            <person name="Liu T."/>
            <person name="Pan Y."/>
            <person name="Xia L."/>
            <person name="Li J."/>
            <person name="Zhao F."/>
            <person name="Cao W."/>
        </authorList>
    </citation>
    <scope>NUCLEOTIDE SEQUENCE</scope>
    <source>
        <strain evidence="1">Dsil-2018</strain>
    </source>
</reference>
<gene>
    <name evidence="1" type="ORF">HPB49_004676</name>
</gene>
<evidence type="ECO:0000313" key="1">
    <source>
        <dbReference type="EMBL" id="KAH7932904.1"/>
    </source>
</evidence>
<dbReference type="EMBL" id="CM023478">
    <property type="protein sequence ID" value="KAH7932904.1"/>
    <property type="molecule type" value="Genomic_DNA"/>
</dbReference>
<dbReference type="Proteomes" id="UP000821865">
    <property type="component" value="Chromosome 9"/>
</dbReference>
<protein>
    <submittedName>
        <fullName evidence="1">Uncharacterized protein</fullName>
    </submittedName>
</protein>
<evidence type="ECO:0000313" key="2">
    <source>
        <dbReference type="Proteomes" id="UP000821865"/>
    </source>
</evidence>
<accession>A0ACB8C247</accession>
<comment type="caution">
    <text evidence="1">The sequence shown here is derived from an EMBL/GenBank/DDBJ whole genome shotgun (WGS) entry which is preliminary data.</text>
</comment>